<evidence type="ECO:0000256" key="1">
    <source>
        <dbReference type="ARBA" id="ARBA00006787"/>
    </source>
</evidence>
<keyword evidence="4 5" id="KW-0408">Iron</keyword>
<comment type="caution">
    <text evidence="6">The sequence shown here is derived from an EMBL/GenBank/DDBJ whole genome shotgun (WGS) entry which is preliminary data.</text>
</comment>
<evidence type="ECO:0000256" key="2">
    <source>
        <dbReference type="ARBA" id="ARBA00022723"/>
    </source>
</evidence>
<feature type="binding site" evidence="5">
    <location>
        <position position="302"/>
    </location>
    <ligand>
        <name>Fe cation</name>
        <dbReference type="ChEBI" id="CHEBI:24875"/>
        <note>catalytic</note>
    </ligand>
</feature>
<reference evidence="6 7" key="1">
    <citation type="submission" date="2019-11" db="EMBL/GenBank/DDBJ databases">
        <title>Isolation of a new High Light Tolerant Cyanobacteria.</title>
        <authorList>
            <person name="Dobson Z."/>
            <person name="Vaughn N."/>
            <person name="Vaughn M."/>
            <person name="Fromme P."/>
            <person name="Mazor Y."/>
        </authorList>
    </citation>
    <scope>NUCLEOTIDE SEQUENCE [LARGE SCALE GENOMIC DNA]</scope>
    <source>
        <strain evidence="6 7">0216</strain>
    </source>
</reference>
<organism evidence="6 7">
    <name type="scientific">Cyanobacterium aponinum 0216</name>
    <dbReference type="NCBI Taxonomy" id="2676140"/>
    <lineage>
        <taxon>Bacteria</taxon>
        <taxon>Bacillati</taxon>
        <taxon>Cyanobacteriota</taxon>
        <taxon>Cyanophyceae</taxon>
        <taxon>Oscillatoriophycideae</taxon>
        <taxon>Chroococcales</taxon>
        <taxon>Geminocystaceae</taxon>
        <taxon>Cyanobacterium</taxon>
    </lineage>
</organism>
<gene>
    <name evidence="6" type="ORF">GGC33_07950</name>
</gene>
<accession>A0A844GVH3</accession>
<name>A0A844GVH3_9CHRO</name>
<feature type="binding site" evidence="5">
    <location>
        <position position="234"/>
    </location>
    <ligand>
        <name>Fe cation</name>
        <dbReference type="ChEBI" id="CHEBI:24875"/>
        <note>catalytic</note>
    </ligand>
</feature>
<evidence type="ECO:0000313" key="7">
    <source>
        <dbReference type="Proteomes" id="UP000437131"/>
    </source>
</evidence>
<dbReference type="GO" id="GO:0010436">
    <property type="term" value="F:carotenoid dioxygenase activity"/>
    <property type="evidence" value="ECO:0007669"/>
    <property type="project" value="TreeGrafter"/>
</dbReference>
<dbReference type="GO" id="GO:0016121">
    <property type="term" value="P:carotene catabolic process"/>
    <property type="evidence" value="ECO:0007669"/>
    <property type="project" value="TreeGrafter"/>
</dbReference>
<evidence type="ECO:0000313" key="6">
    <source>
        <dbReference type="EMBL" id="MTF38859.1"/>
    </source>
</evidence>
<dbReference type="Proteomes" id="UP000437131">
    <property type="component" value="Unassembled WGS sequence"/>
</dbReference>
<dbReference type="GO" id="GO:0046872">
    <property type="term" value="F:metal ion binding"/>
    <property type="evidence" value="ECO:0007669"/>
    <property type="project" value="UniProtKB-KW"/>
</dbReference>
<dbReference type="Pfam" id="PF03055">
    <property type="entry name" value="RPE65"/>
    <property type="match status" value="1"/>
</dbReference>
<feature type="binding site" evidence="5">
    <location>
        <position position="179"/>
    </location>
    <ligand>
        <name>Fe cation</name>
        <dbReference type="ChEBI" id="CHEBI:24875"/>
        <note>catalytic</note>
    </ligand>
</feature>
<evidence type="ECO:0000256" key="5">
    <source>
        <dbReference type="PIRSR" id="PIRSR604294-1"/>
    </source>
</evidence>
<dbReference type="EMBL" id="WMIA01000008">
    <property type="protein sequence ID" value="MTF38859.1"/>
    <property type="molecule type" value="Genomic_DNA"/>
</dbReference>
<evidence type="ECO:0000256" key="3">
    <source>
        <dbReference type="ARBA" id="ARBA00023002"/>
    </source>
</evidence>
<keyword evidence="3" id="KW-0560">Oxidoreductase</keyword>
<feature type="binding site" evidence="5">
    <location>
        <position position="482"/>
    </location>
    <ligand>
        <name>Fe cation</name>
        <dbReference type="ChEBI" id="CHEBI:24875"/>
        <note>catalytic</note>
    </ligand>
</feature>
<proteinExistence type="inferred from homology"/>
<dbReference type="InterPro" id="IPR004294">
    <property type="entry name" value="Carotenoid_Oase"/>
</dbReference>
<keyword evidence="2 5" id="KW-0479">Metal-binding</keyword>
<dbReference type="RefSeq" id="WP_155083691.1">
    <property type="nucleotide sequence ID" value="NZ_WMIA01000008.1"/>
</dbReference>
<dbReference type="PANTHER" id="PTHR10543:SF89">
    <property type="entry name" value="CAROTENOID 9,10(9',10')-CLEAVAGE DIOXYGENASE 1"/>
    <property type="match status" value="1"/>
</dbReference>
<dbReference type="AlphaFoldDB" id="A0A844GVH3"/>
<dbReference type="PANTHER" id="PTHR10543">
    <property type="entry name" value="BETA-CAROTENE DIOXYGENASE"/>
    <property type="match status" value="1"/>
</dbReference>
<evidence type="ECO:0000256" key="4">
    <source>
        <dbReference type="ARBA" id="ARBA00023004"/>
    </source>
</evidence>
<comment type="similarity">
    <text evidence="1">Belongs to the carotenoid oxygenase family.</text>
</comment>
<sequence>MQQLEKPIQKPYSLEDWRKGYESQKQELEYWIEDIEGEIPQELSGTLYRNGPGFLDVYGTPLQHPFDGDGMITAFTFNEGKCFFRNRFVKTKEFLEEQKAGKMLYRGVFGSQKPGGWLANLFDLKIKNIANTNVIHWGGKLLALWEAAHPYHLNPENLETVGLDNLDGILEAGEVFSAHPRIDPASSFNNGKPSLVNFGVKTGLSSTITIYELDEKGKLLQKYSHIIDGFSFIHDFVITPNYCIFFQNPTTYNPFPFLFGLRGAGECVKFLDNQPTKIILIPRNAPHKDVITLETEAGFIFHHANAFEVNEQEIVVDSICYAKLSQIDPDTSYKEVDFDKLAPGQLWRFQLNLQDGKVTKKLIDPRCVEFPSIHPNKVGRDYRYLFIGSAHHPTSNAPLQALLKLDLQTNEQQFYSFAPKGFAGEPVFVPKANPQSEDDGWVFNLIYDSSRHKSDLVIFDGQDISAPVATLHLKQHIPYGLHGSWKSKS</sequence>
<comment type="cofactor">
    <cofactor evidence="5">
        <name>Fe(2+)</name>
        <dbReference type="ChEBI" id="CHEBI:29033"/>
    </cofactor>
    <text evidence="5">Binds 1 Fe(2+) ion per subunit.</text>
</comment>
<protein>
    <submittedName>
        <fullName evidence="6">Apocarotenoid-15,15'-oxygenase</fullName>
    </submittedName>
</protein>